<organism evidence="2">
    <name type="scientific">marine metagenome</name>
    <dbReference type="NCBI Taxonomy" id="408172"/>
    <lineage>
        <taxon>unclassified sequences</taxon>
        <taxon>metagenomes</taxon>
        <taxon>ecological metagenomes</taxon>
    </lineage>
</organism>
<protein>
    <submittedName>
        <fullName evidence="2">Uncharacterized protein</fullName>
    </submittedName>
</protein>
<gene>
    <name evidence="2" type="ORF">METZ01_LOCUS373033</name>
</gene>
<dbReference type="EMBL" id="UINC01135803">
    <property type="protein sequence ID" value="SVD20179.1"/>
    <property type="molecule type" value="Genomic_DNA"/>
</dbReference>
<evidence type="ECO:0000256" key="1">
    <source>
        <dbReference type="SAM" id="MobiDB-lite"/>
    </source>
</evidence>
<evidence type="ECO:0000313" key="2">
    <source>
        <dbReference type="EMBL" id="SVD20179.1"/>
    </source>
</evidence>
<feature type="region of interest" description="Disordered" evidence="1">
    <location>
        <begin position="30"/>
        <end position="57"/>
    </location>
</feature>
<dbReference type="AlphaFoldDB" id="A0A382TDH1"/>
<reference evidence="2" key="1">
    <citation type="submission" date="2018-05" db="EMBL/GenBank/DDBJ databases">
        <authorList>
            <person name="Lanie J.A."/>
            <person name="Ng W.-L."/>
            <person name="Kazmierczak K.M."/>
            <person name="Andrzejewski T.M."/>
            <person name="Davidsen T.M."/>
            <person name="Wayne K.J."/>
            <person name="Tettelin H."/>
            <person name="Glass J.I."/>
            <person name="Rusch D."/>
            <person name="Podicherti R."/>
            <person name="Tsui H.-C.T."/>
            <person name="Winkler M.E."/>
        </authorList>
    </citation>
    <scope>NUCLEOTIDE SEQUENCE</scope>
</reference>
<sequence>MMTTKVLEKSAKQKKTNYFKHPLDLIFERSKKHGLKKDDEGKLKTSAGASGLSDDIQ</sequence>
<proteinExistence type="predicted"/>
<name>A0A382TDH1_9ZZZZ</name>
<accession>A0A382TDH1</accession>